<dbReference type="InterPro" id="IPR003337">
    <property type="entry name" value="Trehalose_PPase"/>
</dbReference>
<dbReference type="Gene3D" id="3.30.70.1020">
    <property type="entry name" value="Trehalose-6-phosphate phosphatase related protein, domain 2"/>
    <property type="match status" value="1"/>
</dbReference>
<dbReference type="InterPro" id="IPR044651">
    <property type="entry name" value="OTSB-like"/>
</dbReference>
<dbReference type="GO" id="GO:0046872">
    <property type="term" value="F:metal ion binding"/>
    <property type="evidence" value="ECO:0007669"/>
    <property type="project" value="UniProtKB-KW"/>
</dbReference>
<dbReference type="EC" id="3.1.3.12" evidence="4"/>
<dbReference type="NCBIfam" id="TIGR01484">
    <property type="entry name" value="HAD-SF-IIB"/>
    <property type="match status" value="1"/>
</dbReference>
<evidence type="ECO:0000256" key="1">
    <source>
        <dbReference type="ARBA" id="ARBA00005199"/>
    </source>
</evidence>
<dbReference type="UniPathway" id="UPA00299"/>
<protein>
    <recommendedName>
        <fullName evidence="4">Trehalose 6-phosphate phosphatase</fullName>
        <ecNumber evidence="4">3.1.3.12</ecNumber>
    </recommendedName>
</protein>
<dbReference type="AlphaFoldDB" id="A0A7W8HG78"/>
<dbReference type="Pfam" id="PF02358">
    <property type="entry name" value="Trehalose_PPase"/>
    <property type="match status" value="1"/>
</dbReference>
<dbReference type="Gene3D" id="3.40.50.1000">
    <property type="entry name" value="HAD superfamily/HAD-like"/>
    <property type="match status" value="1"/>
</dbReference>
<dbReference type="PANTHER" id="PTHR43768">
    <property type="entry name" value="TREHALOSE 6-PHOSPHATE PHOSPHATASE"/>
    <property type="match status" value="1"/>
</dbReference>
<evidence type="ECO:0000313" key="5">
    <source>
        <dbReference type="EMBL" id="MBB5270615.1"/>
    </source>
</evidence>
<name>A0A7W8HG78_9BURK</name>
<dbReference type="InterPro" id="IPR006379">
    <property type="entry name" value="HAD-SF_hydro_IIB"/>
</dbReference>
<comment type="caution">
    <text evidence="5">The sequence shown here is derived from an EMBL/GenBank/DDBJ whole genome shotgun (WGS) entry which is preliminary data.</text>
</comment>
<comment type="pathway">
    <text evidence="1 4">Glycan biosynthesis; trehalose biosynthesis.</text>
</comment>
<dbReference type="GO" id="GO:0004805">
    <property type="term" value="F:trehalose-phosphatase activity"/>
    <property type="evidence" value="ECO:0007669"/>
    <property type="project" value="UniProtKB-EC"/>
</dbReference>
<comment type="similarity">
    <text evidence="2 4">Belongs to the trehalose phosphatase family.</text>
</comment>
<accession>A0A7W8HG78</accession>
<comment type="cofactor">
    <cofactor evidence="4">
        <name>Mg(2+)</name>
        <dbReference type="ChEBI" id="CHEBI:18420"/>
    </cofactor>
</comment>
<dbReference type="GO" id="GO:0005992">
    <property type="term" value="P:trehalose biosynthetic process"/>
    <property type="evidence" value="ECO:0007669"/>
    <property type="project" value="UniProtKB-UniPathway"/>
</dbReference>
<keyword evidence="6" id="KW-1185">Reference proteome</keyword>
<keyword evidence="4" id="KW-0460">Magnesium</keyword>
<keyword evidence="3 4" id="KW-0378">Hydrolase</keyword>
<dbReference type="InterPro" id="IPR023214">
    <property type="entry name" value="HAD_sf"/>
</dbReference>
<dbReference type="EMBL" id="JACHGB010000001">
    <property type="protein sequence ID" value="MBB5270615.1"/>
    <property type="molecule type" value="Genomic_DNA"/>
</dbReference>
<comment type="catalytic activity">
    <reaction evidence="4">
        <text>alpha,alpha-trehalose 6-phosphate + H2O = alpha,alpha-trehalose + phosphate</text>
        <dbReference type="Rhea" id="RHEA:23420"/>
        <dbReference type="ChEBI" id="CHEBI:15377"/>
        <dbReference type="ChEBI" id="CHEBI:16551"/>
        <dbReference type="ChEBI" id="CHEBI:43474"/>
        <dbReference type="ChEBI" id="CHEBI:58429"/>
        <dbReference type="EC" id="3.1.3.12"/>
    </reaction>
</comment>
<dbReference type="PANTHER" id="PTHR43768:SF3">
    <property type="entry name" value="TREHALOSE 6-PHOSPHATE PHOSPHATASE"/>
    <property type="match status" value="1"/>
</dbReference>
<dbReference type="Proteomes" id="UP000532440">
    <property type="component" value="Unassembled WGS sequence"/>
</dbReference>
<evidence type="ECO:0000256" key="4">
    <source>
        <dbReference type="RuleBase" id="RU361117"/>
    </source>
</evidence>
<proteinExistence type="inferred from homology"/>
<dbReference type="NCBIfam" id="TIGR00685">
    <property type="entry name" value="T6PP"/>
    <property type="match status" value="1"/>
</dbReference>
<evidence type="ECO:0000313" key="6">
    <source>
        <dbReference type="Proteomes" id="UP000532440"/>
    </source>
</evidence>
<dbReference type="RefSeq" id="WP_183964090.1">
    <property type="nucleotide sequence ID" value="NZ_BAABEW010000004.1"/>
</dbReference>
<comment type="function">
    <text evidence="4">Removes the phosphate from trehalose 6-phosphate to produce free trehalose.</text>
</comment>
<evidence type="ECO:0000256" key="2">
    <source>
        <dbReference type="ARBA" id="ARBA00008770"/>
    </source>
</evidence>
<sequence length="258" mass="27555">MRHALSEEALLDLAQTMRGLPLLAFDFDGTLAEIVALPGDARIDPALAAILERLAQRLPVAIVTGRSVGDVAPRLGFEPAYIIGNHGAEDPAGELPSGTLAHLDRLRDRLRASAGSWHSAGVSLEDKRHSLALHYRRAPDREAARRVAEELISDLPEGLRSFGGKCVVNVVPRDAPDKGRAVLALMRRAQADAVVYVGDDVNDEAVFERAQAGWFTVRVGRDDPHSAAMYALDGHGEVAELLSAALQLAVEASGDPTA</sequence>
<dbReference type="SUPFAM" id="SSF56784">
    <property type="entry name" value="HAD-like"/>
    <property type="match status" value="1"/>
</dbReference>
<reference evidence="5 6" key="1">
    <citation type="submission" date="2020-08" db="EMBL/GenBank/DDBJ databases">
        <title>Genomic Encyclopedia of Type Strains, Phase IV (KMG-IV): sequencing the most valuable type-strain genomes for metagenomic binning, comparative biology and taxonomic classification.</title>
        <authorList>
            <person name="Goeker M."/>
        </authorList>
    </citation>
    <scope>NUCLEOTIDE SEQUENCE [LARGE SCALE GENOMIC DNA]</scope>
    <source>
        <strain evidence="5 6">DSM 29781</strain>
    </source>
</reference>
<evidence type="ECO:0000256" key="3">
    <source>
        <dbReference type="ARBA" id="ARBA00022801"/>
    </source>
</evidence>
<dbReference type="InterPro" id="IPR036412">
    <property type="entry name" value="HAD-like_sf"/>
</dbReference>
<keyword evidence="4" id="KW-0479">Metal-binding</keyword>
<organism evidence="5 6">
    <name type="scientific">Quisquiliibacterium transsilvanicum</name>
    <dbReference type="NCBI Taxonomy" id="1549638"/>
    <lineage>
        <taxon>Bacteria</taxon>
        <taxon>Pseudomonadati</taxon>
        <taxon>Pseudomonadota</taxon>
        <taxon>Betaproteobacteria</taxon>
        <taxon>Burkholderiales</taxon>
        <taxon>Burkholderiaceae</taxon>
        <taxon>Quisquiliibacterium</taxon>
    </lineage>
</organism>
<gene>
    <name evidence="5" type="ORF">HNQ70_000599</name>
</gene>